<organism evidence="8 9">
    <name type="scientific">Penicillium nordicum</name>
    <dbReference type="NCBI Taxonomy" id="229535"/>
    <lineage>
        <taxon>Eukaryota</taxon>
        <taxon>Fungi</taxon>
        <taxon>Dikarya</taxon>
        <taxon>Ascomycota</taxon>
        <taxon>Pezizomycotina</taxon>
        <taxon>Eurotiomycetes</taxon>
        <taxon>Eurotiomycetidae</taxon>
        <taxon>Eurotiales</taxon>
        <taxon>Aspergillaceae</taxon>
        <taxon>Penicillium</taxon>
    </lineage>
</organism>
<evidence type="ECO:0000256" key="1">
    <source>
        <dbReference type="ARBA" id="ARBA00004141"/>
    </source>
</evidence>
<evidence type="ECO:0000259" key="7">
    <source>
        <dbReference type="PROSITE" id="PS50850"/>
    </source>
</evidence>
<dbReference type="EMBL" id="LHQQ01000022">
    <property type="protein sequence ID" value="KOS46911.1"/>
    <property type="molecule type" value="Genomic_DNA"/>
</dbReference>
<dbReference type="PANTHER" id="PTHR23506:SF35">
    <property type="entry name" value="MAJOR FACILITATOR SUPERFAMILY (MFS) PROFILE DOMAIN-CONTAINING PROTEIN-RELATED"/>
    <property type="match status" value="1"/>
</dbReference>
<dbReference type="PANTHER" id="PTHR23506">
    <property type="entry name" value="GH10249P"/>
    <property type="match status" value="1"/>
</dbReference>
<feature type="transmembrane region" description="Helical" evidence="6">
    <location>
        <begin position="149"/>
        <end position="171"/>
    </location>
</feature>
<keyword evidence="3 6" id="KW-0812">Transmembrane</keyword>
<dbReference type="PROSITE" id="PS50850">
    <property type="entry name" value="MFS"/>
    <property type="match status" value="1"/>
</dbReference>
<feature type="transmembrane region" description="Helical" evidence="6">
    <location>
        <begin position="88"/>
        <end position="111"/>
    </location>
</feature>
<feature type="domain" description="Major facilitator superfamily (MFS) profile" evidence="7">
    <location>
        <begin position="15"/>
        <end position="197"/>
    </location>
</feature>
<protein>
    <recommendedName>
        <fullName evidence="7">Major facilitator superfamily (MFS) profile domain-containing protein</fullName>
    </recommendedName>
</protein>
<feature type="transmembrane region" description="Helical" evidence="6">
    <location>
        <begin position="177"/>
        <end position="194"/>
    </location>
</feature>
<accession>A0A0M8PF62</accession>
<dbReference type="InterPro" id="IPR050930">
    <property type="entry name" value="MFS_Vesicular_Transporter"/>
</dbReference>
<dbReference type="InterPro" id="IPR011701">
    <property type="entry name" value="MFS"/>
</dbReference>
<dbReference type="Pfam" id="PF07690">
    <property type="entry name" value="MFS_1"/>
    <property type="match status" value="1"/>
</dbReference>
<evidence type="ECO:0000256" key="6">
    <source>
        <dbReference type="SAM" id="Phobius"/>
    </source>
</evidence>
<name>A0A0M8PF62_9EURO</name>
<proteinExistence type="predicted"/>
<feature type="transmembrane region" description="Helical" evidence="6">
    <location>
        <begin position="12"/>
        <end position="34"/>
    </location>
</feature>
<dbReference type="Proteomes" id="UP000037696">
    <property type="component" value="Unassembled WGS sequence"/>
</dbReference>
<comment type="subcellular location">
    <subcellularLocation>
        <location evidence="1">Membrane</location>
        <topology evidence="1">Multi-pass membrane protein</topology>
    </subcellularLocation>
</comment>
<evidence type="ECO:0000256" key="4">
    <source>
        <dbReference type="ARBA" id="ARBA00022989"/>
    </source>
</evidence>
<feature type="transmembrane region" description="Helical" evidence="6">
    <location>
        <begin position="117"/>
        <end position="137"/>
    </location>
</feature>
<comment type="caution">
    <text evidence="8">The sequence shown here is derived from an EMBL/GenBank/DDBJ whole genome shotgun (WGS) entry which is preliminary data.</text>
</comment>
<dbReference type="OrthoDB" id="5086884at2759"/>
<dbReference type="STRING" id="229535.A0A0M8PF62"/>
<evidence type="ECO:0000256" key="3">
    <source>
        <dbReference type="ARBA" id="ARBA00022692"/>
    </source>
</evidence>
<evidence type="ECO:0000256" key="2">
    <source>
        <dbReference type="ARBA" id="ARBA00022448"/>
    </source>
</evidence>
<evidence type="ECO:0000313" key="9">
    <source>
        <dbReference type="Proteomes" id="UP000037696"/>
    </source>
</evidence>
<keyword evidence="5 6" id="KW-0472">Membrane</keyword>
<reference evidence="8 9" key="1">
    <citation type="submission" date="2015-08" db="EMBL/GenBank/DDBJ databases">
        <title>Genome sequencing of Penicillium nordicum.</title>
        <authorList>
            <person name="Nguyen H.D."/>
            <person name="Seifert K.A."/>
        </authorList>
    </citation>
    <scope>NUCLEOTIDE SEQUENCE [LARGE SCALE GENOMIC DNA]</scope>
    <source>
        <strain evidence="8 9">DAOMC 185683</strain>
    </source>
</reference>
<sequence>MAPLGYSWRSAKWFIITCITIALFSENFLYSYIVPILPVMLTERLHIDPSEVQYTTSLVLSTNAFVSLLTAIPTGYLADKIPSRQVSLLASLGLEAIGTLVIVFATNIPLLLVGRSIQAVGGNAAWIVGIATISDAVGQENTGKTMGVVSSFFLSGLLFGPMFSGTLLGLVGYWPTWMFAIAVLVIDMLLRVVMIEG</sequence>
<keyword evidence="2" id="KW-0813">Transport</keyword>
<evidence type="ECO:0000256" key="5">
    <source>
        <dbReference type="ARBA" id="ARBA00023136"/>
    </source>
</evidence>
<keyword evidence="9" id="KW-1185">Reference proteome</keyword>
<keyword evidence="4 6" id="KW-1133">Transmembrane helix</keyword>
<dbReference type="AlphaFoldDB" id="A0A0M8PF62"/>
<dbReference type="GO" id="GO:0022857">
    <property type="term" value="F:transmembrane transporter activity"/>
    <property type="evidence" value="ECO:0007669"/>
    <property type="project" value="InterPro"/>
</dbReference>
<evidence type="ECO:0000313" key="8">
    <source>
        <dbReference type="EMBL" id="KOS46911.1"/>
    </source>
</evidence>
<feature type="transmembrane region" description="Helical" evidence="6">
    <location>
        <begin position="54"/>
        <end position="76"/>
    </location>
</feature>
<dbReference type="InterPro" id="IPR020846">
    <property type="entry name" value="MFS_dom"/>
</dbReference>
<dbReference type="SUPFAM" id="SSF103473">
    <property type="entry name" value="MFS general substrate transporter"/>
    <property type="match status" value="1"/>
</dbReference>
<dbReference type="Gene3D" id="1.20.1250.20">
    <property type="entry name" value="MFS general substrate transporter like domains"/>
    <property type="match status" value="1"/>
</dbReference>
<dbReference type="GO" id="GO:0016020">
    <property type="term" value="C:membrane"/>
    <property type="evidence" value="ECO:0007669"/>
    <property type="project" value="UniProtKB-SubCell"/>
</dbReference>
<gene>
    <name evidence="8" type="ORF">ACN38_g2100</name>
</gene>
<dbReference type="InterPro" id="IPR036259">
    <property type="entry name" value="MFS_trans_sf"/>
</dbReference>